<dbReference type="PANTHER" id="PTHR30426">
    <property type="entry name" value="4-HYDROXY-3-METHYLBUT-2-ENYL DIPHOSPHATE REDUCTASE"/>
    <property type="match status" value="1"/>
</dbReference>
<dbReference type="AlphaFoldDB" id="A0A3S3SXR9"/>
<comment type="pathway">
    <text evidence="5">Isoprenoid biosynthesis; dimethylallyl diphosphate biosynthesis; dimethylallyl diphosphate from (2E)-4-hydroxy-3-methylbutenyl diphosphate: step 1/1.</text>
</comment>
<dbReference type="HAMAP" id="MF_00191">
    <property type="entry name" value="IspH"/>
    <property type="match status" value="1"/>
</dbReference>
<dbReference type="GO" id="GO:0019288">
    <property type="term" value="P:isopentenyl diphosphate biosynthetic process, methylerythritol 4-phosphate pathway"/>
    <property type="evidence" value="ECO:0007669"/>
    <property type="project" value="UniProtKB-UniRule"/>
</dbReference>
<evidence type="ECO:0000256" key="3">
    <source>
        <dbReference type="ARBA" id="ARBA00023004"/>
    </source>
</evidence>
<dbReference type="Proteomes" id="UP000287687">
    <property type="component" value="Unassembled WGS sequence"/>
</dbReference>
<dbReference type="GO" id="GO:0050992">
    <property type="term" value="P:dimethylallyl diphosphate biosynthetic process"/>
    <property type="evidence" value="ECO:0007669"/>
    <property type="project" value="UniProtKB-UniRule"/>
</dbReference>
<dbReference type="Gene3D" id="3.40.50.11270">
    <property type="match status" value="1"/>
</dbReference>
<dbReference type="InterPro" id="IPR003451">
    <property type="entry name" value="LytB/IspH"/>
</dbReference>
<comment type="function">
    <text evidence="5">Catalyzes the conversion of 1-hydroxy-2-methyl-2-(E)-butenyl 4-diphosphate (HMBPP) into a mixture of isopentenyl diphosphate (IPP) and dimethylallyl diphosphate (DMAPP). Acts in the terminal step of the DOXP/MEP pathway for isoprenoid precursor biosynthesis.</text>
</comment>
<keyword evidence="1 5" id="KW-0004">4Fe-4S</keyword>
<dbReference type="Pfam" id="PF02401">
    <property type="entry name" value="LYTB"/>
    <property type="match status" value="1"/>
</dbReference>
<feature type="binding site" evidence="5">
    <location>
        <position position="50"/>
    </location>
    <ligand>
        <name>isopentenyl diphosphate</name>
        <dbReference type="ChEBI" id="CHEBI:128769"/>
    </ligand>
</feature>
<dbReference type="EMBL" id="SBIP01000003">
    <property type="protein sequence ID" value="RWX77222.1"/>
    <property type="molecule type" value="Genomic_DNA"/>
</dbReference>
<feature type="binding site" evidence="5">
    <location>
        <position position="237"/>
    </location>
    <ligand>
        <name>isopentenyl diphosphate</name>
        <dbReference type="ChEBI" id="CHEBI:128769"/>
    </ligand>
</feature>
<evidence type="ECO:0000256" key="5">
    <source>
        <dbReference type="HAMAP-Rule" id="MF_00191"/>
    </source>
</evidence>
<feature type="binding site" evidence="5">
    <location>
        <position position="280"/>
    </location>
    <ligand>
        <name>isopentenyl diphosphate</name>
        <dbReference type="ChEBI" id="CHEBI:128769"/>
    </ligand>
</feature>
<dbReference type="EC" id="1.17.7.4" evidence="5"/>
<feature type="binding site" evidence="5">
    <location>
        <position position="237"/>
    </location>
    <ligand>
        <name>dimethylallyl diphosphate</name>
        <dbReference type="ChEBI" id="CHEBI:57623"/>
    </ligand>
</feature>
<feature type="binding site" evidence="5">
    <location>
        <position position="86"/>
    </location>
    <ligand>
        <name>(2E)-4-hydroxy-3-methylbut-2-enyl diphosphate</name>
        <dbReference type="ChEBI" id="CHEBI:128753"/>
    </ligand>
</feature>
<comment type="similarity">
    <text evidence="5">Belongs to the IspH family.</text>
</comment>
<evidence type="ECO:0000313" key="7">
    <source>
        <dbReference type="Proteomes" id="UP000287687"/>
    </source>
</evidence>
<comment type="cofactor">
    <cofactor evidence="5">
        <name>[4Fe-4S] cluster</name>
        <dbReference type="ChEBI" id="CHEBI:49883"/>
    </cofactor>
    <text evidence="5">Binds 1 [4Fe-4S] cluster per subunit.</text>
</comment>
<comment type="catalytic activity">
    <reaction evidence="5">
        <text>dimethylallyl diphosphate + 2 oxidized [2Fe-2S]-[ferredoxin] + H2O = (2E)-4-hydroxy-3-methylbut-2-enyl diphosphate + 2 reduced [2Fe-2S]-[ferredoxin] + 2 H(+)</text>
        <dbReference type="Rhea" id="RHEA:24825"/>
        <dbReference type="Rhea" id="RHEA-COMP:10000"/>
        <dbReference type="Rhea" id="RHEA-COMP:10001"/>
        <dbReference type="ChEBI" id="CHEBI:15377"/>
        <dbReference type="ChEBI" id="CHEBI:15378"/>
        <dbReference type="ChEBI" id="CHEBI:33737"/>
        <dbReference type="ChEBI" id="CHEBI:33738"/>
        <dbReference type="ChEBI" id="CHEBI:57623"/>
        <dbReference type="ChEBI" id="CHEBI:128753"/>
        <dbReference type="EC" id="1.17.7.4"/>
    </reaction>
</comment>
<comment type="pathway">
    <text evidence="5">Isoprenoid biosynthesis; isopentenyl diphosphate biosynthesis via DXP pathway; isopentenyl diphosphate from 1-deoxy-D-xylulose 5-phosphate: step 6/6.</text>
</comment>
<feature type="binding site" evidence="5">
    <location>
        <position position="108"/>
    </location>
    <ligand>
        <name>[4Fe-4S] cluster</name>
        <dbReference type="ChEBI" id="CHEBI:49883"/>
    </ligand>
</feature>
<comment type="catalytic activity">
    <reaction evidence="5">
        <text>isopentenyl diphosphate + 2 oxidized [2Fe-2S]-[ferredoxin] + H2O = (2E)-4-hydroxy-3-methylbut-2-enyl diphosphate + 2 reduced [2Fe-2S]-[ferredoxin] + 2 H(+)</text>
        <dbReference type="Rhea" id="RHEA:24488"/>
        <dbReference type="Rhea" id="RHEA-COMP:10000"/>
        <dbReference type="Rhea" id="RHEA-COMP:10001"/>
        <dbReference type="ChEBI" id="CHEBI:15377"/>
        <dbReference type="ChEBI" id="CHEBI:15378"/>
        <dbReference type="ChEBI" id="CHEBI:33737"/>
        <dbReference type="ChEBI" id="CHEBI:33738"/>
        <dbReference type="ChEBI" id="CHEBI:128753"/>
        <dbReference type="ChEBI" id="CHEBI:128769"/>
        <dbReference type="EC" id="1.17.7.4"/>
    </reaction>
</comment>
<keyword evidence="4 5" id="KW-0411">Iron-sulfur</keyword>
<feature type="binding site" evidence="5">
    <location>
        <position position="235"/>
    </location>
    <ligand>
        <name>isopentenyl diphosphate</name>
        <dbReference type="ChEBI" id="CHEBI:128769"/>
    </ligand>
</feature>
<feature type="binding site" evidence="5">
    <location>
        <position position="50"/>
    </location>
    <ligand>
        <name>dimethylallyl diphosphate</name>
        <dbReference type="ChEBI" id="CHEBI:57623"/>
    </ligand>
</feature>
<comment type="caution">
    <text evidence="6">The sequence shown here is derived from an EMBL/GenBank/DDBJ whole genome shotgun (WGS) entry which is preliminary data.</text>
</comment>
<name>A0A3S3SXR9_9HYPH</name>
<feature type="binding site" evidence="5">
    <location>
        <position position="136"/>
    </location>
    <ligand>
        <name>isopentenyl diphosphate</name>
        <dbReference type="ChEBI" id="CHEBI:128769"/>
    </ligand>
</feature>
<feature type="binding site" evidence="5">
    <location>
        <position position="177"/>
    </location>
    <ligand>
        <name>(2E)-4-hydroxy-3-methylbut-2-enyl diphosphate</name>
        <dbReference type="ChEBI" id="CHEBI:128753"/>
    </ligand>
</feature>
<dbReference type="Gene3D" id="3.40.1010.20">
    <property type="entry name" value="4-hydroxy-3-methylbut-2-enyl diphosphate reductase, catalytic domain"/>
    <property type="match status" value="2"/>
</dbReference>
<dbReference type="OrthoDB" id="9804068at2"/>
<feature type="binding site" evidence="5">
    <location>
        <position position="207"/>
    </location>
    <ligand>
        <name>[4Fe-4S] cluster</name>
        <dbReference type="ChEBI" id="CHEBI:49883"/>
    </ligand>
</feature>
<feature type="binding site" evidence="5">
    <location>
        <position position="280"/>
    </location>
    <ligand>
        <name>dimethylallyl diphosphate</name>
        <dbReference type="ChEBI" id="CHEBI:57623"/>
    </ligand>
</feature>
<feature type="binding site" evidence="5">
    <location>
        <position position="50"/>
    </location>
    <ligand>
        <name>(2E)-4-hydroxy-3-methylbut-2-enyl diphosphate</name>
        <dbReference type="ChEBI" id="CHEBI:128753"/>
    </ligand>
</feature>
<protein>
    <recommendedName>
        <fullName evidence="5">4-hydroxy-3-methylbut-2-enyl diphosphate reductase</fullName>
        <shortName evidence="5">HMBPP reductase</shortName>
        <ecNumber evidence="5">1.17.7.4</ecNumber>
    </recommendedName>
</protein>
<accession>A0A3S3SXR9</accession>
<feature type="binding site" evidence="5">
    <location>
        <position position="280"/>
    </location>
    <ligand>
        <name>(2E)-4-hydroxy-3-methylbut-2-enyl diphosphate</name>
        <dbReference type="ChEBI" id="CHEBI:128753"/>
    </ligand>
</feature>
<feature type="binding site" evidence="5">
    <location>
        <position position="86"/>
    </location>
    <ligand>
        <name>dimethylallyl diphosphate</name>
        <dbReference type="ChEBI" id="CHEBI:57623"/>
    </ligand>
</feature>
<feature type="binding site" evidence="5">
    <location>
        <position position="136"/>
    </location>
    <ligand>
        <name>(2E)-4-hydroxy-3-methylbut-2-enyl diphosphate</name>
        <dbReference type="ChEBI" id="CHEBI:128753"/>
    </ligand>
</feature>
<evidence type="ECO:0000313" key="6">
    <source>
        <dbReference type="EMBL" id="RWX77222.1"/>
    </source>
</evidence>
<proteinExistence type="inferred from homology"/>
<keyword evidence="5" id="KW-0414">Isoprene biosynthesis</keyword>
<dbReference type="GO" id="GO:0051539">
    <property type="term" value="F:4 iron, 4 sulfur cluster binding"/>
    <property type="evidence" value="ECO:0007669"/>
    <property type="project" value="UniProtKB-UniRule"/>
</dbReference>
<sequence>MNLQVMKPPLSIRLCGPRGFCAGVDRAIQIVVLALKAYGAPVYVRHEIVHNRYVVEGLEAKGAVFVEELDEIPAEHRSQPVVFSAHGVPKSVPEDAVARNLFYLDATCPLVSKVHKQAMRHQRLGRHVVLIGHAGHPEVIGTMGQLPLGTVSLVETVDDVDRYAPVDPDNLGYVTQTTLSVDDTAGVIARLQQRFPNLTAPAADSICYATTNRQEAVKQAAPGCDLFIIVGAPNSSNSKRLVEVALRAGAKRSLLVQRADELDWADIGPIGTLGLSAGASAPEVIVDEIIAAFKARFDARIELAITAEETENFLVNRELRSVPLTHEDMEWVNGVRSVPAQPEKSIL</sequence>
<evidence type="ECO:0000256" key="1">
    <source>
        <dbReference type="ARBA" id="ARBA00022485"/>
    </source>
</evidence>
<evidence type="ECO:0000256" key="2">
    <source>
        <dbReference type="ARBA" id="ARBA00022723"/>
    </source>
</evidence>
<feature type="binding site" evidence="5">
    <location>
        <position position="237"/>
    </location>
    <ligand>
        <name>(2E)-4-hydroxy-3-methylbut-2-enyl diphosphate</name>
        <dbReference type="ChEBI" id="CHEBI:128753"/>
    </ligand>
</feature>
<dbReference type="GO" id="GO:0046872">
    <property type="term" value="F:metal ion binding"/>
    <property type="evidence" value="ECO:0007669"/>
    <property type="project" value="UniProtKB-KW"/>
</dbReference>
<reference evidence="6 7" key="1">
    <citation type="submission" date="2019-01" db="EMBL/GenBank/DDBJ databases">
        <title>The draft genome of Rhizobium sp. 24NR.</title>
        <authorList>
            <person name="Liu L."/>
            <person name="Liang L."/>
            <person name="Shi S."/>
            <person name="Xu L."/>
            <person name="Wang X."/>
            <person name="Li L."/>
            <person name="Zhang X."/>
        </authorList>
    </citation>
    <scope>NUCLEOTIDE SEQUENCE [LARGE SCALE GENOMIC DNA]</scope>
    <source>
        <strain evidence="6 7">24NR</strain>
    </source>
</reference>
<dbReference type="GO" id="GO:0051745">
    <property type="term" value="F:4-hydroxy-3-methylbut-2-enyl diphosphate reductase activity"/>
    <property type="evidence" value="ECO:0007669"/>
    <property type="project" value="UniProtKB-UniRule"/>
</dbReference>
<dbReference type="UniPathway" id="UPA00059">
    <property type="reaction ID" value="UER00105"/>
</dbReference>
<keyword evidence="7" id="KW-1185">Reference proteome</keyword>
<feature type="binding site" evidence="5">
    <location>
        <position position="236"/>
    </location>
    <ligand>
        <name>dimethylallyl diphosphate</name>
        <dbReference type="ChEBI" id="CHEBI:57623"/>
    </ligand>
</feature>
<keyword evidence="3 5" id="KW-0408">Iron</keyword>
<evidence type="ECO:0000256" key="4">
    <source>
        <dbReference type="ARBA" id="ARBA00023014"/>
    </source>
</evidence>
<feature type="binding site" evidence="5">
    <location>
        <position position="236"/>
    </location>
    <ligand>
        <name>(2E)-4-hydroxy-3-methylbut-2-enyl diphosphate</name>
        <dbReference type="ChEBI" id="CHEBI:128753"/>
    </ligand>
</feature>
<dbReference type="NCBIfam" id="NF002190">
    <property type="entry name" value="PRK01045.1-4"/>
    <property type="match status" value="1"/>
</dbReference>
<dbReference type="NCBIfam" id="TIGR00216">
    <property type="entry name" value="ispH_lytB"/>
    <property type="match status" value="1"/>
</dbReference>
<feature type="binding site" evidence="5">
    <location>
        <position position="236"/>
    </location>
    <ligand>
        <name>isopentenyl diphosphate</name>
        <dbReference type="ChEBI" id="CHEBI:128769"/>
    </ligand>
</feature>
<keyword evidence="5 6" id="KW-0560">Oxidoreductase</keyword>
<dbReference type="RefSeq" id="WP_128444135.1">
    <property type="nucleotide sequence ID" value="NZ_SBIP01000003.1"/>
</dbReference>
<dbReference type="CDD" id="cd13944">
    <property type="entry name" value="lytB_ispH"/>
    <property type="match status" value="1"/>
</dbReference>
<keyword evidence="2 5" id="KW-0479">Metal-binding</keyword>
<gene>
    <name evidence="5 6" type="primary">ispH</name>
    <name evidence="6" type="ORF">EPK99_16405</name>
</gene>
<feature type="binding site" evidence="5">
    <location>
        <position position="235"/>
    </location>
    <ligand>
        <name>dimethylallyl diphosphate</name>
        <dbReference type="ChEBI" id="CHEBI:57623"/>
    </ligand>
</feature>
<feature type="binding site" evidence="5">
    <location>
        <position position="21"/>
    </location>
    <ligand>
        <name>[4Fe-4S] cluster</name>
        <dbReference type="ChEBI" id="CHEBI:49883"/>
    </ligand>
</feature>
<feature type="binding site" evidence="5">
    <location>
        <position position="136"/>
    </location>
    <ligand>
        <name>dimethylallyl diphosphate</name>
        <dbReference type="ChEBI" id="CHEBI:57623"/>
    </ligand>
</feature>
<dbReference type="UniPathway" id="UPA00056">
    <property type="reaction ID" value="UER00097"/>
</dbReference>
<dbReference type="PANTHER" id="PTHR30426:SF0">
    <property type="entry name" value="4-HYDROXY-3-METHYLBUT-2-ENYL DIPHOSPHATE REDUCTASE"/>
    <property type="match status" value="1"/>
</dbReference>
<dbReference type="GO" id="GO:0016114">
    <property type="term" value="P:terpenoid biosynthetic process"/>
    <property type="evidence" value="ECO:0007669"/>
    <property type="project" value="UniProtKB-UniRule"/>
</dbReference>
<feature type="active site" description="Proton donor" evidence="5">
    <location>
        <position position="138"/>
    </location>
</feature>
<feature type="binding site" evidence="5">
    <location>
        <position position="235"/>
    </location>
    <ligand>
        <name>(2E)-4-hydroxy-3-methylbut-2-enyl diphosphate</name>
        <dbReference type="ChEBI" id="CHEBI:128753"/>
    </ligand>
</feature>
<organism evidence="6 7">
    <name type="scientific">Neorhizobium lilium</name>
    <dbReference type="NCBI Taxonomy" id="2503024"/>
    <lineage>
        <taxon>Bacteria</taxon>
        <taxon>Pseudomonadati</taxon>
        <taxon>Pseudomonadota</taxon>
        <taxon>Alphaproteobacteria</taxon>
        <taxon>Hyphomicrobiales</taxon>
        <taxon>Rhizobiaceae</taxon>
        <taxon>Rhizobium/Agrobacterium group</taxon>
        <taxon>Neorhizobium</taxon>
    </lineage>
</organism>
<feature type="binding site" evidence="5">
    <location>
        <position position="86"/>
    </location>
    <ligand>
        <name>isopentenyl diphosphate</name>
        <dbReference type="ChEBI" id="CHEBI:128769"/>
    </ligand>
</feature>